<evidence type="ECO:0000256" key="4">
    <source>
        <dbReference type="ARBA" id="ARBA00023125"/>
    </source>
</evidence>
<comment type="similarity">
    <text evidence="1">Belongs to the sigma-70 factor family. ECF subfamily.</text>
</comment>
<comment type="caution">
    <text evidence="9">The sequence shown here is derived from an EMBL/GenBank/DDBJ whole genome shotgun (WGS) entry which is preliminary data.</text>
</comment>
<dbReference type="InterPro" id="IPR036388">
    <property type="entry name" value="WH-like_DNA-bd_sf"/>
</dbReference>
<feature type="domain" description="RNA polymerase sigma-70 region 2" evidence="6">
    <location>
        <begin position="16"/>
        <end position="79"/>
    </location>
</feature>
<dbReference type="PANTHER" id="PTHR47756">
    <property type="entry name" value="BLL6612 PROTEIN-RELATED"/>
    <property type="match status" value="1"/>
</dbReference>
<evidence type="ECO:0000256" key="1">
    <source>
        <dbReference type="ARBA" id="ARBA00010641"/>
    </source>
</evidence>
<dbReference type="Pfam" id="PF08281">
    <property type="entry name" value="Sigma70_r4_2"/>
    <property type="match status" value="1"/>
</dbReference>
<sequence length="439" mass="47639">MTDTRRHGGDPIEDLLRELTPQVLGALIRWSGDLTAAEDALQEAMLAAVHSWRADGVPDNPGAWLLTVARRRATDAVRADMARRERESRVAAQTRITGAASAETVAEPSIPALSGDDHDDTLTLFFLCCHPALPPAHAVALTLRAVGGLTTAEIARAFLIPEATMTQRLTRARRRLAALDRPFAPPAADQWERRLAVVLHVLYLIFTEGHTSSSGTRLARTDLSAEAIRLTRRLRRRLPDDPEVSGLLALMLLTDARRDARTGPHGELVPLAEQDRRRWDRTAITEGLRLAAAAAAHGLTGTYRIQAAIAGVHAQAARYGDTDWESVRRLYLLLGRVAPGPLVTLNLAVATAMVDGPRAGLALIAGLDDALRGTHRLAAVRAHLYEMSGDTAAALTHYREAAARTGSHAEYDYLTLRAARLRHPPHDSGTPQLRPVISS</sequence>
<proteinExistence type="inferred from homology"/>
<keyword evidence="2" id="KW-0805">Transcription regulation</keyword>
<evidence type="ECO:0000256" key="5">
    <source>
        <dbReference type="ARBA" id="ARBA00023163"/>
    </source>
</evidence>
<keyword evidence="3" id="KW-0731">Sigma factor</keyword>
<evidence type="ECO:0000256" key="3">
    <source>
        <dbReference type="ARBA" id="ARBA00023082"/>
    </source>
</evidence>
<keyword evidence="10" id="KW-1185">Reference proteome</keyword>
<dbReference type="EMBL" id="JBIRYL010000023">
    <property type="protein sequence ID" value="MFI2234203.1"/>
    <property type="molecule type" value="Genomic_DNA"/>
</dbReference>
<dbReference type="SUPFAM" id="SSF88946">
    <property type="entry name" value="Sigma2 domain of RNA polymerase sigma factors"/>
    <property type="match status" value="1"/>
</dbReference>
<organism evidence="9 10">
    <name type="scientific">Nocardia testacea</name>
    <dbReference type="NCBI Taxonomy" id="248551"/>
    <lineage>
        <taxon>Bacteria</taxon>
        <taxon>Bacillati</taxon>
        <taxon>Actinomycetota</taxon>
        <taxon>Actinomycetes</taxon>
        <taxon>Mycobacteriales</taxon>
        <taxon>Nocardiaceae</taxon>
        <taxon>Nocardia</taxon>
    </lineage>
</organism>
<dbReference type="PANTHER" id="PTHR47756:SF2">
    <property type="entry name" value="BLL6612 PROTEIN"/>
    <property type="match status" value="1"/>
</dbReference>
<keyword evidence="5" id="KW-0804">Transcription</keyword>
<dbReference type="Gene3D" id="1.10.10.10">
    <property type="entry name" value="Winged helix-like DNA-binding domain superfamily/Winged helix DNA-binding domain"/>
    <property type="match status" value="1"/>
</dbReference>
<dbReference type="NCBIfam" id="TIGR02937">
    <property type="entry name" value="sigma70-ECF"/>
    <property type="match status" value="1"/>
</dbReference>
<evidence type="ECO:0000313" key="9">
    <source>
        <dbReference type="EMBL" id="MFI2234203.1"/>
    </source>
</evidence>
<dbReference type="InterPro" id="IPR007627">
    <property type="entry name" value="RNA_pol_sigma70_r2"/>
</dbReference>
<evidence type="ECO:0000259" key="7">
    <source>
        <dbReference type="Pfam" id="PF08281"/>
    </source>
</evidence>
<evidence type="ECO:0000259" key="8">
    <source>
        <dbReference type="Pfam" id="PF20239"/>
    </source>
</evidence>
<dbReference type="Pfam" id="PF04542">
    <property type="entry name" value="Sigma70_r2"/>
    <property type="match status" value="1"/>
</dbReference>
<dbReference type="InterPro" id="IPR013249">
    <property type="entry name" value="RNA_pol_sigma70_r4_t2"/>
</dbReference>
<keyword evidence="4" id="KW-0238">DNA-binding</keyword>
<dbReference type="Pfam" id="PF20239">
    <property type="entry name" value="DUF6596"/>
    <property type="match status" value="1"/>
</dbReference>
<dbReference type="Proteomes" id="UP001611494">
    <property type="component" value="Unassembled WGS sequence"/>
</dbReference>
<dbReference type="RefSeq" id="WP_397066853.1">
    <property type="nucleotide sequence ID" value="NZ_JBIRYL010000023.1"/>
</dbReference>
<dbReference type="InterPro" id="IPR013325">
    <property type="entry name" value="RNA_pol_sigma_r2"/>
</dbReference>
<evidence type="ECO:0000256" key="2">
    <source>
        <dbReference type="ARBA" id="ARBA00023015"/>
    </source>
</evidence>
<gene>
    <name evidence="9" type="ORF">ACH49Z_30580</name>
</gene>
<dbReference type="Gene3D" id="1.10.1740.10">
    <property type="match status" value="1"/>
</dbReference>
<evidence type="ECO:0000313" key="10">
    <source>
        <dbReference type="Proteomes" id="UP001611494"/>
    </source>
</evidence>
<name>A0ABW7W5Y8_9NOCA</name>
<feature type="domain" description="RNA polymerase sigma factor 70 region 4 type 2" evidence="7">
    <location>
        <begin position="127"/>
        <end position="176"/>
    </location>
</feature>
<evidence type="ECO:0000259" key="6">
    <source>
        <dbReference type="Pfam" id="PF04542"/>
    </source>
</evidence>
<dbReference type="SUPFAM" id="SSF88659">
    <property type="entry name" value="Sigma3 and sigma4 domains of RNA polymerase sigma factors"/>
    <property type="match status" value="1"/>
</dbReference>
<feature type="domain" description="DUF6596" evidence="8">
    <location>
        <begin position="194"/>
        <end position="294"/>
    </location>
</feature>
<dbReference type="InterPro" id="IPR013324">
    <property type="entry name" value="RNA_pol_sigma_r3/r4-like"/>
</dbReference>
<accession>A0ABW7W5Y8</accession>
<reference evidence="9 10" key="1">
    <citation type="submission" date="2024-10" db="EMBL/GenBank/DDBJ databases">
        <title>The Natural Products Discovery Center: Release of the First 8490 Sequenced Strains for Exploring Actinobacteria Biosynthetic Diversity.</title>
        <authorList>
            <person name="Kalkreuter E."/>
            <person name="Kautsar S.A."/>
            <person name="Yang D."/>
            <person name="Bader C.D."/>
            <person name="Teijaro C.N."/>
            <person name="Fluegel L."/>
            <person name="Davis C.M."/>
            <person name="Simpson J.R."/>
            <person name="Lauterbach L."/>
            <person name="Steele A.D."/>
            <person name="Gui C."/>
            <person name="Meng S."/>
            <person name="Li G."/>
            <person name="Viehrig K."/>
            <person name="Ye F."/>
            <person name="Su P."/>
            <person name="Kiefer A.F."/>
            <person name="Nichols A."/>
            <person name="Cepeda A.J."/>
            <person name="Yan W."/>
            <person name="Fan B."/>
            <person name="Jiang Y."/>
            <person name="Adhikari A."/>
            <person name="Zheng C.-J."/>
            <person name="Schuster L."/>
            <person name="Cowan T.M."/>
            <person name="Smanski M.J."/>
            <person name="Chevrette M.G."/>
            <person name="De Carvalho L.P.S."/>
            <person name="Shen B."/>
        </authorList>
    </citation>
    <scope>NUCLEOTIDE SEQUENCE [LARGE SCALE GENOMIC DNA]</scope>
    <source>
        <strain evidence="9 10">NPDC019377</strain>
    </source>
</reference>
<dbReference type="InterPro" id="IPR046531">
    <property type="entry name" value="DUF6596"/>
</dbReference>
<protein>
    <submittedName>
        <fullName evidence="9">RNA polymerase sigma factor</fullName>
    </submittedName>
</protein>
<dbReference type="InterPro" id="IPR014284">
    <property type="entry name" value="RNA_pol_sigma-70_dom"/>
</dbReference>